<evidence type="ECO:0000256" key="13">
    <source>
        <dbReference type="ARBA" id="ARBA00023136"/>
    </source>
</evidence>
<dbReference type="PANTHER" id="PTHR24292">
    <property type="entry name" value="CYTOCHROME P450"/>
    <property type="match status" value="1"/>
</dbReference>
<keyword evidence="7 14" id="KW-0479">Metal-binding</keyword>
<dbReference type="InterPro" id="IPR001128">
    <property type="entry name" value="Cyt_P450"/>
</dbReference>
<keyword evidence="12 15" id="KW-0503">Monooxygenase</keyword>
<dbReference type="InterPro" id="IPR036396">
    <property type="entry name" value="Cyt_P450_sf"/>
</dbReference>
<dbReference type="InterPro" id="IPR050476">
    <property type="entry name" value="Insect_CytP450_Detox"/>
</dbReference>
<evidence type="ECO:0000256" key="3">
    <source>
        <dbReference type="ARBA" id="ARBA00004174"/>
    </source>
</evidence>
<evidence type="ECO:0000313" key="17">
    <source>
        <dbReference type="Proteomes" id="UP000466442"/>
    </source>
</evidence>
<evidence type="ECO:0000256" key="1">
    <source>
        <dbReference type="ARBA" id="ARBA00001971"/>
    </source>
</evidence>
<keyword evidence="6 14" id="KW-0349">Heme</keyword>
<evidence type="ECO:0000256" key="9">
    <source>
        <dbReference type="ARBA" id="ARBA00022848"/>
    </source>
</evidence>
<protein>
    <recommendedName>
        <fullName evidence="18">Cytochrome P450</fullName>
    </recommendedName>
</protein>
<comment type="function">
    <text evidence="2">May be involved in the metabolism of insect hormones and in the breakdown of synthetic insecticides.</text>
</comment>
<keyword evidence="9" id="KW-0492">Microsome</keyword>
<organism evidence="16 17">
    <name type="scientific">Apolygus lucorum</name>
    <name type="common">Small green plant bug</name>
    <name type="synonym">Lygocoris lucorum</name>
    <dbReference type="NCBI Taxonomy" id="248454"/>
    <lineage>
        <taxon>Eukaryota</taxon>
        <taxon>Metazoa</taxon>
        <taxon>Ecdysozoa</taxon>
        <taxon>Arthropoda</taxon>
        <taxon>Hexapoda</taxon>
        <taxon>Insecta</taxon>
        <taxon>Pterygota</taxon>
        <taxon>Neoptera</taxon>
        <taxon>Paraneoptera</taxon>
        <taxon>Hemiptera</taxon>
        <taxon>Heteroptera</taxon>
        <taxon>Panheteroptera</taxon>
        <taxon>Cimicomorpha</taxon>
        <taxon>Miridae</taxon>
        <taxon>Mirini</taxon>
        <taxon>Apolygus</taxon>
    </lineage>
</organism>
<dbReference type="EMBL" id="WIXP02000016">
    <property type="protein sequence ID" value="KAF6198234.1"/>
    <property type="molecule type" value="Genomic_DNA"/>
</dbReference>
<feature type="binding site" description="axial binding residue" evidence="14">
    <location>
        <position position="456"/>
    </location>
    <ligand>
        <name>heme</name>
        <dbReference type="ChEBI" id="CHEBI:30413"/>
    </ligand>
    <ligandPart>
        <name>Fe</name>
        <dbReference type="ChEBI" id="CHEBI:18248"/>
    </ligandPart>
</feature>
<evidence type="ECO:0000256" key="15">
    <source>
        <dbReference type="RuleBase" id="RU000461"/>
    </source>
</evidence>
<evidence type="ECO:0000256" key="7">
    <source>
        <dbReference type="ARBA" id="ARBA00022723"/>
    </source>
</evidence>
<gene>
    <name evidence="16" type="ORF">GE061_007981</name>
</gene>
<dbReference type="PRINTS" id="PR00465">
    <property type="entry name" value="EP450IV"/>
</dbReference>
<evidence type="ECO:0008006" key="18">
    <source>
        <dbReference type="Google" id="ProtNLM"/>
    </source>
</evidence>
<dbReference type="FunFam" id="1.10.630.10:FF:000042">
    <property type="entry name" value="Cytochrome P450"/>
    <property type="match status" value="1"/>
</dbReference>
<dbReference type="GO" id="GO:0016705">
    <property type="term" value="F:oxidoreductase activity, acting on paired donors, with incorporation or reduction of molecular oxygen"/>
    <property type="evidence" value="ECO:0007669"/>
    <property type="project" value="InterPro"/>
</dbReference>
<dbReference type="InterPro" id="IPR017972">
    <property type="entry name" value="Cyt_P450_CS"/>
</dbReference>
<dbReference type="OrthoDB" id="8111386at2759"/>
<dbReference type="Gene3D" id="1.10.630.10">
    <property type="entry name" value="Cytochrome P450"/>
    <property type="match status" value="1"/>
</dbReference>
<keyword evidence="8" id="KW-0256">Endoplasmic reticulum</keyword>
<comment type="similarity">
    <text evidence="5 15">Belongs to the cytochrome P450 family.</text>
</comment>
<dbReference type="PRINTS" id="PR00385">
    <property type="entry name" value="P450"/>
</dbReference>
<evidence type="ECO:0000256" key="10">
    <source>
        <dbReference type="ARBA" id="ARBA00023002"/>
    </source>
</evidence>
<sequence>MVLLTLLLSVLVLCVVYLVNKISKINRKWSDLGVPHPPPVFLFGNLLDVVLKRRTLAETLRDIYNDFPNEPIVGYYHFLSPRIIVRDLDLVERILIKDFVHFVDRAPPVDIKNNPLVVNLFALCGNTWRAVRAKFSPMFTTGKLRHMFPQVGSVADELMKILDKKTDSVDIKAEGSKFAIDVIGSCAFGFEPGAMDEEDNEFKIEAKAAFAPTLIDFARLSLVFAFPGIARMFGLQFSKPRTIKYFTNVVRSALVHRQQSKEVRKDFVQQMVTLLEKGSIDVEKEDPSDGYLNIGDKSIEGDEKLELTEDVMVGQAFVFLLAGFEAASTTIAFMCMELAANPAAQERARAEVVKAAENELTYDSVKDMQFLDGCLKETLRIHPPVGTLGRMCVKEYNIPGTNVTVRPGEFVMVASTGIHGDPNIYPDPARFNPDRWVNDSRRPCAYLPFGDGPRICIGMRFAIMEIKCCLAKILLKYKIQLNPSTTIPVKINPHSFFGSPLKPILLNFEKLAA</sequence>
<evidence type="ECO:0000256" key="4">
    <source>
        <dbReference type="ARBA" id="ARBA00004406"/>
    </source>
</evidence>
<comment type="subcellular location">
    <subcellularLocation>
        <location evidence="4">Endoplasmic reticulum membrane</location>
        <topology evidence="4">Peripheral membrane protein</topology>
    </subcellularLocation>
    <subcellularLocation>
        <location evidence="3">Microsome membrane</location>
        <topology evidence="3">Peripheral membrane protein</topology>
    </subcellularLocation>
</comment>
<dbReference type="Pfam" id="PF00067">
    <property type="entry name" value="p450"/>
    <property type="match status" value="1"/>
</dbReference>
<comment type="caution">
    <text evidence="16">The sequence shown here is derived from an EMBL/GenBank/DDBJ whole genome shotgun (WGS) entry which is preliminary data.</text>
</comment>
<accession>A0A6A4J294</accession>
<dbReference type="GO" id="GO:0020037">
    <property type="term" value="F:heme binding"/>
    <property type="evidence" value="ECO:0007669"/>
    <property type="project" value="InterPro"/>
</dbReference>
<dbReference type="GO" id="GO:0005789">
    <property type="term" value="C:endoplasmic reticulum membrane"/>
    <property type="evidence" value="ECO:0007669"/>
    <property type="project" value="UniProtKB-SubCell"/>
</dbReference>
<reference evidence="16" key="1">
    <citation type="journal article" date="2021" name="Mol. Ecol. Resour.">
        <title>Apolygus lucorum genome provides insights into omnivorousness and mesophyll feeding.</title>
        <authorList>
            <person name="Liu Y."/>
            <person name="Liu H."/>
            <person name="Wang H."/>
            <person name="Huang T."/>
            <person name="Liu B."/>
            <person name="Yang B."/>
            <person name="Yin L."/>
            <person name="Li B."/>
            <person name="Zhang Y."/>
            <person name="Zhang S."/>
            <person name="Jiang F."/>
            <person name="Zhang X."/>
            <person name="Ren Y."/>
            <person name="Wang B."/>
            <person name="Wang S."/>
            <person name="Lu Y."/>
            <person name="Wu K."/>
            <person name="Fan W."/>
            <person name="Wang G."/>
        </authorList>
    </citation>
    <scope>NUCLEOTIDE SEQUENCE</scope>
    <source>
        <strain evidence="16">12Hb</strain>
    </source>
</reference>
<comment type="cofactor">
    <cofactor evidence="1 14">
        <name>heme</name>
        <dbReference type="ChEBI" id="CHEBI:30413"/>
    </cofactor>
</comment>
<dbReference type="PANTHER" id="PTHR24292:SF104">
    <property type="entry name" value="CYTOCHROME P450 308A1-RELATED"/>
    <property type="match status" value="1"/>
</dbReference>
<name>A0A6A4J294_APOLU</name>
<evidence type="ECO:0000256" key="5">
    <source>
        <dbReference type="ARBA" id="ARBA00010617"/>
    </source>
</evidence>
<evidence type="ECO:0000256" key="6">
    <source>
        <dbReference type="ARBA" id="ARBA00022617"/>
    </source>
</evidence>
<evidence type="ECO:0000256" key="12">
    <source>
        <dbReference type="ARBA" id="ARBA00023033"/>
    </source>
</evidence>
<proteinExistence type="inferred from homology"/>
<dbReference type="SUPFAM" id="SSF48264">
    <property type="entry name" value="Cytochrome P450"/>
    <property type="match status" value="1"/>
</dbReference>
<dbReference type="GO" id="GO:0005506">
    <property type="term" value="F:iron ion binding"/>
    <property type="evidence" value="ECO:0007669"/>
    <property type="project" value="InterPro"/>
</dbReference>
<dbReference type="Proteomes" id="UP000466442">
    <property type="component" value="Linkage Group LG16"/>
</dbReference>
<evidence type="ECO:0000256" key="14">
    <source>
        <dbReference type="PIRSR" id="PIRSR602403-1"/>
    </source>
</evidence>
<keyword evidence="10 15" id="KW-0560">Oxidoreductase</keyword>
<dbReference type="AlphaFoldDB" id="A0A6A4J294"/>
<dbReference type="CDD" id="cd11056">
    <property type="entry name" value="CYP6-like"/>
    <property type="match status" value="1"/>
</dbReference>
<evidence type="ECO:0000256" key="2">
    <source>
        <dbReference type="ARBA" id="ARBA00003690"/>
    </source>
</evidence>
<evidence type="ECO:0000256" key="8">
    <source>
        <dbReference type="ARBA" id="ARBA00022824"/>
    </source>
</evidence>
<evidence type="ECO:0000256" key="11">
    <source>
        <dbReference type="ARBA" id="ARBA00023004"/>
    </source>
</evidence>
<evidence type="ECO:0000313" key="16">
    <source>
        <dbReference type="EMBL" id="KAF6198234.1"/>
    </source>
</evidence>
<dbReference type="GO" id="GO:0004497">
    <property type="term" value="F:monooxygenase activity"/>
    <property type="evidence" value="ECO:0007669"/>
    <property type="project" value="UniProtKB-KW"/>
</dbReference>
<keyword evidence="17" id="KW-1185">Reference proteome</keyword>
<keyword evidence="13" id="KW-0472">Membrane</keyword>
<dbReference type="PROSITE" id="PS00086">
    <property type="entry name" value="CYTOCHROME_P450"/>
    <property type="match status" value="1"/>
</dbReference>
<dbReference type="InterPro" id="IPR002403">
    <property type="entry name" value="Cyt_P450_E_grp-IV"/>
</dbReference>
<keyword evidence="11 14" id="KW-0408">Iron</keyword>